<comment type="subcellular location">
    <subcellularLocation>
        <location evidence="1 7">Cell membrane</location>
        <topology evidence="1 7">Multi-pass membrane protein</topology>
    </subcellularLocation>
</comment>
<proteinExistence type="inferred from homology"/>
<keyword evidence="3 7" id="KW-1003">Cell membrane</keyword>
<evidence type="ECO:0000256" key="8">
    <source>
        <dbReference type="SAM" id="MobiDB-lite"/>
    </source>
</evidence>
<feature type="transmembrane region" description="Helical" evidence="7">
    <location>
        <begin position="33"/>
        <end position="54"/>
    </location>
</feature>
<dbReference type="WBParaSite" id="PgR027_g039_t01">
    <property type="protein sequence ID" value="PgR027_g039_t01"/>
    <property type="gene ID" value="PgR027_g039"/>
</dbReference>
<evidence type="ECO:0000313" key="10">
    <source>
        <dbReference type="WBParaSite" id="PgR027_g039_t01"/>
    </source>
</evidence>
<evidence type="ECO:0000256" key="4">
    <source>
        <dbReference type="ARBA" id="ARBA00022692"/>
    </source>
</evidence>
<dbReference type="InterPro" id="IPR008516">
    <property type="entry name" value="Na/K-Atpase_Interacting"/>
</dbReference>
<feature type="region of interest" description="Disordered" evidence="8">
    <location>
        <begin position="233"/>
        <end position="253"/>
    </location>
</feature>
<organism evidence="9 11">
    <name type="scientific">Parascaris univalens</name>
    <name type="common">Nematode worm</name>
    <dbReference type="NCBI Taxonomy" id="6257"/>
    <lineage>
        <taxon>Eukaryota</taxon>
        <taxon>Metazoa</taxon>
        <taxon>Ecdysozoa</taxon>
        <taxon>Nematoda</taxon>
        <taxon>Chromadorea</taxon>
        <taxon>Rhabditida</taxon>
        <taxon>Spirurina</taxon>
        <taxon>Ascaridomorpha</taxon>
        <taxon>Ascaridoidea</taxon>
        <taxon>Ascarididae</taxon>
        <taxon>Parascaris</taxon>
    </lineage>
</organism>
<accession>A0A915B589</accession>
<sequence>MCESESSTWLVVVLFLWLVLSIARQVFDLIGRLWIPVAFNLLQMLSCITGLFAICQQRVCLLIALTVSSILSIVYNVLIVLWYNGIFGDITMPILSAGLPYSYSFFLRHTPFCQSHFNLTTSLWVQSPCIIPFRYIESTQAIVHAMLAVITVSLSLVVLRECKGQRRYSERKGMKQPKITVEFVGGENIATRLKKSNTSNIANNLSNNSCMNSSYEASVEALGDAIVARPQNGYIRQSARRPRAKAPRPPSCASAIYQQRSGESDDYSAATTVEIGKSSNGRSSRSSCRDVSNRRTRSGYLDEDWSDYEDPYARPKARTGSIKSFKLAATEGVRRILSHEQVASSSGVGDRSSAQHFSGNNLTSLVSFDPKSNTLIRVREHVDDETDDDFYEISSSVPQRNALNSQDCVPTTQAPGIDLMRVQYAPHLSHTSAEQRRNYANVESMRNPAHAGYSIVDERLLESKDRLPSPPSKTVPHIGYEPALCDPLPTASCNPARAAGIPLIYEPVYRSTPQKSSGRKNAVGHYHDPNALRLMAYENEPRGAPSALPIINDNSLLV</sequence>
<dbReference type="Proteomes" id="UP000887569">
    <property type="component" value="Unplaced"/>
</dbReference>
<feature type="region of interest" description="Disordered" evidence="8">
    <location>
        <begin position="273"/>
        <end position="296"/>
    </location>
</feature>
<evidence type="ECO:0000256" key="5">
    <source>
        <dbReference type="ARBA" id="ARBA00022989"/>
    </source>
</evidence>
<evidence type="ECO:0000256" key="2">
    <source>
        <dbReference type="ARBA" id="ARBA00006364"/>
    </source>
</evidence>
<dbReference type="Pfam" id="PF05640">
    <property type="entry name" value="NKAIN"/>
    <property type="match status" value="1"/>
</dbReference>
<dbReference type="WBParaSite" id="PgR027_g039_t02">
    <property type="protein sequence ID" value="PgR027_g039_t02"/>
    <property type="gene ID" value="PgR027_g039"/>
</dbReference>
<evidence type="ECO:0000313" key="9">
    <source>
        <dbReference type="Proteomes" id="UP000887569"/>
    </source>
</evidence>
<reference evidence="10 11" key="1">
    <citation type="submission" date="2022-11" db="UniProtKB">
        <authorList>
            <consortium name="WormBaseParasite"/>
        </authorList>
    </citation>
    <scope>IDENTIFICATION</scope>
</reference>
<evidence type="ECO:0000256" key="6">
    <source>
        <dbReference type="ARBA" id="ARBA00023136"/>
    </source>
</evidence>
<evidence type="ECO:0000256" key="3">
    <source>
        <dbReference type="ARBA" id="ARBA00022475"/>
    </source>
</evidence>
<dbReference type="AlphaFoldDB" id="A0A915B589"/>
<keyword evidence="5 7" id="KW-1133">Transmembrane helix</keyword>
<comment type="similarity">
    <text evidence="2 7">Belongs to the NKAIN family.</text>
</comment>
<dbReference type="GO" id="GO:0005886">
    <property type="term" value="C:plasma membrane"/>
    <property type="evidence" value="ECO:0007669"/>
    <property type="project" value="UniProtKB-SubCell"/>
</dbReference>
<keyword evidence="4 7" id="KW-0812">Transmembrane</keyword>
<protein>
    <recommendedName>
        <fullName evidence="7">Sodium/potassium-transporting ATPase subunit beta-1-interacting protein</fullName>
        <shortName evidence="7">Na(+)/K(+)-transporting ATPase subunit beta-1-interacting protein</shortName>
    </recommendedName>
</protein>
<feature type="transmembrane region" description="Helical" evidence="7">
    <location>
        <begin position="61"/>
        <end position="83"/>
    </location>
</feature>
<name>A0A915B589_PARUN</name>
<evidence type="ECO:0000313" key="11">
    <source>
        <dbReference type="WBParaSite" id="PgR027_g039_t02"/>
    </source>
</evidence>
<dbReference type="GO" id="GO:0002028">
    <property type="term" value="P:regulation of sodium ion transport"/>
    <property type="evidence" value="ECO:0007669"/>
    <property type="project" value="UniProtKB-UniRule"/>
</dbReference>
<evidence type="ECO:0000256" key="7">
    <source>
        <dbReference type="RuleBase" id="RU368041"/>
    </source>
</evidence>
<dbReference type="PANTHER" id="PTHR13084">
    <property type="entry name" value="T-CELL LYMPHOMA BREAKPOINT-ASSOCIATED TARGET 1-RELATED"/>
    <property type="match status" value="1"/>
</dbReference>
<evidence type="ECO:0000256" key="1">
    <source>
        <dbReference type="ARBA" id="ARBA00004651"/>
    </source>
</evidence>
<keyword evidence="6 7" id="KW-0472">Membrane</keyword>
<keyword evidence="9" id="KW-1185">Reference proteome</keyword>
<dbReference type="PANTHER" id="PTHR13084:SF6">
    <property type="entry name" value="SODIUM_POTASSIUM-TRANSPORTING ATPASE SUBUNIT BETA-1-INTERACTING PROTEIN"/>
    <property type="match status" value="1"/>
</dbReference>
<comment type="caution">
    <text evidence="7">Lacks conserved residue(s) required for the propagation of feature annotation.</text>
</comment>